<dbReference type="InterPro" id="IPR013149">
    <property type="entry name" value="ADH-like_C"/>
</dbReference>
<dbReference type="Proteomes" id="UP000015105">
    <property type="component" value="Chromosome 6D"/>
</dbReference>
<evidence type="ECO:0000256" key="7">
    <source>
        <dbReference type="SAM" id="MobiDB-lite"/>
    </source>
</evidence>
<protein>
    <recommendedName>
        <fullName evidence="8">Alcohol dehydrogenase-like C-terminal domain-containing protein</fullName>
    </recommendedName>
</protein>
<sequence length="367" mass="39893">MGAGAGAGDGGRGGRPAGATGDPRQGRLHLHLPQRRHPVAVHGAARSVPQNFRARSIRGGRERRGRSDRVPGGRPRAHRLHRGMHELQALRVGEKQHVPDARPGEEGRHAQRPDHPLLHRREARVPLLRRVELQRVRGCPLWLRGQGQPHHAHGQDMPAQLRRLCRGLGAAWNVADVSKGSSVVIFGLGTVGLSVAQGAKLRGASKIIGVDTNPDKQEKGKAFGVTDFINPAELNEPVQQVVKWLTDGGADYSFECVGDTGVVSTALQSCSDGWGLTVTLGVPKAKPEVSAHYGLLLSGRTLKGSLFGGWRPKSDIPLLVEKYANKEIQVDGLVTHDMPFSDINKALELMLQNRCLRCVIHMPKRQD</sequence>
<comment type="subunit">
    <text evidence="2">Homodimer.</text>
</comment>
<feature type="region of interest" description="Disordered" evidence="7">
    <location>
        <begin position="95"/>
        <end position="120"/>
    </location>
</feature>
<keyword evidence="4" id="KW-0862">Zinc</keyword>
<evidence type="ECO:0000256" key="3">
    <source>
        <dbReference type="ARBA" id="ARBA00022723"/>
    </source>
</evidence>
<reference evidence="9" key="3">
    <citation type="journal article" date="2017" name="Nature">
        <title>Genome sequence of the progenitor of the wheat D genome Aegilops tauschii.</title>
        <authorList>
            <person name="Luo M.C."/>
            <person name="Gu Y.Q."/>
            <person name="Puiu D."/>
            <person name="Wang H."/>
            <person name="Twardziok S.O."/>
            <person name="Deal K.R."/>
            <person name="Huo N."/>
            <person name="Zhu T."/>
            <person name="Wang L."/>
            <person name="Wang Y."/>
            <person name="McGuire P.E."/>
            <person name="Liu S."/>
            <person name="Long H."/>
            <person name="Ramasamy R.K."/>
            <person name="Rodriguez J.C."/>
            <person name="Van S.L."/>
            <person name="Yuan L."/>
            <person name="Wang Z."/>
            <person name="Xia Z."/>
            <person name="Xiao L."/>
            <person name="Anderson O.D."/>
            <person name="Ouyang S."/>
            <person name="Liang Y."/>
            <person name="Zimin A.V."/>
            <person name="Pertea G."/>
            <person name="Qi P."/>
            <person name="Bennetzen J.L."/>
            <person name="Dai X."/>
            <person name="Dawson M.W."/>
            <person name="Muller H.G."/>
            <person name="Kugler K."/>
            <person name="Rivarola-Duarte L."/>
            <person name="Spannagl M."/>
            <person name="Mayer K.F.X."/>
            <person name="Lu F.H."/>
            <person name="Bevan M.W."/>
            <person name="Leroy P."/>
            <person name="Li P."/>
            <person name="You F.M."/>
            <person name="Sun Q."/>
            <person name="Liu Z."/>
            <person name="Lyons E."/>
            <person name="Wicker T."/>
            <person name="Salzberg S.L."/>
            <person name="Devos K.M."/>
            <person name="Dvorak J."/>
        </authorList>
    </citation>
    <scope>NUCLEOTIDE SEQUENCE [LARGE SCALE GENOMIC DNA]</scope>
    <source>
        <strain evidence="9">cv. AL8/78</strain>
    </source>
</reference>
<accession>A0A453P5K1</accession>
<dbReference type="FunFam" id="3.40.50.720:FF:000003">
    <property type="entry name" value="S-(hydroxymethyl)glutathione dehydrogenase"/>
    <property type="match status" value="1"/>
</dbReference>
<evidence type="ECO:0000256" key="1">
    <source>
        <dbReference type="ARBA" id="ARBA00001947"/>
    </source>
</evidence>
<dbReference type="GO" id="GO:0004022">
    <property type="term" value="F:alcohol dehydrogenase (NAD+) activity"/>
    <property type="evidence" value="ECO:0007669"/>
    <property type="project" value="UniProtKB-EC"/>
</dbReference>
<dbReference type="Gene3D" id="3.40.50.720">
    <property type="entry name" value="NAD(P)-binding Rossmann-like Domain"/>
    <property type="match status" value="1"/>
</dbReference>
<comment type="catalytic activity">
    <reaction evidence="5">
        <text>a secondary alcohol + NAD(+) = a ketone + NADH + H(+)</text>
        <dbReference type="Rhea" id="RHEA:10740"/>
        <dbReference type="ChEBI" id="CHEBI:15378"/>
        <dbReference type="ChEBI" id="CHEBI:17087"/>
        <dbReference type="ChEBI" id="CHEBI:35681"/>
        <dbReference type="ChEBI" id="CHEBI:57540"/>
        <dbReference type="ChEBI" id="CHEBI:57945"/>
        <dbReference type="EC" id="1.1.1.1"/>
    </reaction>
</comment>
<evidence type="ECO:0000313" key="10">
    <source>
        <dbReference type="Proteomes" id="UP000015105"/>
    </source>
</evidence>
<dbReference type="EnsemblPlants" id="AET6Gv20615600.26">
    <property type="protein sequence ID" value="AET6Gv20615600.26"/>
    <property type="gene ID" value="AET6Gv20615600"/>
</dbReference>
<dbReference type="InterPro" id="IPR011032">
    <property type="entry name" value="GroES-like_sf"/>
</dbReference>
<dbReference type="SUPFAM" id="SSF50129">
    <property type="entry name" value="GroES-like"/>
    <property type="match status" value="1"/>
</dbReference>
<feature type="compositionally biased region" description="Gly residues" evidence="7">
    <location>
        <begin position="1"/>
        <end position="16"/>
    </location>
</feature>
<evidence type="ECO:0000256" key="5">
    <source>
        <dbReference type="ARBA" id="ARBA00049164"/>
    </source>
</evidence>
<dbReference type="Gene3D" id="3.90.180.10">
    <property type="entry name" value="Medium-chain alcohol dehydrogenases, catalytic domain"/>
    <property type="match status" value="1"/>
</dbReference>
<dbReference type="GO" id="GO:0008270">
    <property type="term" value="F:zinc ion binding"/>
    <property type="evidence" value="ECO:0007669"/>
    <property type="project" value="TreeGrafter"/>
</dbReference>
<dbReference type="SUPFAM" id="SSF51735">
    <property type="entry name" value="NAD(P)-binding Rossmann-fold domains"/>
    <property type="match status" value="1"/>
</dbReference>
<evidence type="ECO:0000256" key="2">
    <source>
        <dbReference type="ARBA" id="ARBA00011738"/>
    </source>
</evidence>
<dbReference type="GO" id="GO:0046294">
    <property type="term" value="P:formaldehyde catabolic process"/>
    <property type="evidence" value="ECO:0007669"/>
    <property type="project" value="TreeGrafter"/>
</dbReference>
<feature type="region of interest" description="Disordered" evidence="7">
    <location>
        <begin position="1"/>
        <end position="78"/>
    </location>
</feature>
<dbReference type="GO" id="GO:0005829">
    <property type="term" value="C:cytosol"/>
    <property type="evidence" value="ECO:0007669"/>
    <property type="project" value="TreeGrafter"/>
</dbReference>
<dbReference type="PANTHER" id="PTHR43880:SF5">
    <property type="entry name" value="ALCOHOL DEHYDROGENASE-LIKE 6"/>
    <property type="match status" value="1"/>
</dbReference>
<proteinExistence type="predicted"/>
<reference evidence="9" key="5">
    <citation type="journal article" date="2021" name="G3 (Bethesda)">
        <title>Aegilops tauschii genome assembly Aet v5.0 features greater sequence contiguity and improved annotation.</title>
        <authorList>
            <person name="Wang L."/>
            <person name="Zhu T."/>
            <person name="Rodriguez J.C."/>
            <person name="Deal K.R."/>
            <person name="Dubcovsky J."/>
            <person name="McGuire P.E."/>
            <person name="Lux T."/>
            <person name="Spannagl M."/>
            <person name="Mayer K.F.X."/>
            <person name="Baldrich P."/>
            <person name="Meyers B.C."/>
            <person name="Huo N."/>
            <person name="Gu Y.Q."/>
            <person name="Zhou H."/>
            <person name="Devos K.M."/>
            <person name="Bennetzen J.L."/>
            <person name="Unver T."/>
            <person name="Budak H."/>
            <person name="Gulick P.J."/>
            <person name="Galiba G."/>
            <person name="Kalapos B."/>
            <person name="Nelson D.R."/>
            <person name="Li P."/>
            <person name="You F.M."/>
            <person name="Luo M.C."/>
            <person name="Dvorak J."/>
        </authorList>
    </citation>
    <scope>NUCLEOTIDE SEQUENCE [LARGE SCALE GENOMIC DNA]</scope>
    <source>
        <strain evidence="9">cv. AL8/78</strain>
    </source>
</reference>
<reference evidence="9" key="4">
    <citation type="submission" date="2019-03" db="UniProtKB">
        <authorList>
            <consortium name="EnsemblPlants"/>
        </authorList>
    </citation>
    <scope>IDENTIFICATION</scope>
</reference>
<feature type="domain" description="Alcohol dehydrogenase-like C-terminal" evidence="8">
    <location>
        <begin position="191"/>
        <end position="321"/>
    </location>
</feature>
<reference evidence="10" key="1">
    <citation type="journal article" date="2014" name="Science">
        <title>Ancient hybridizations among the ancestral genomes of bread wheat.</title>
        <authorList>
            <consortium name="International Wheat Genome Sequencing Consortium,"/>
            <person name="Marcussen T."/>
            <person name="Sandve S.R."/>
            <person name="Heier L."/>
            <person name="Spannagl M."/>
            <person name="Pfeifer M."/>
            <person name="Jakobsen K.S."/>
            <person name="Wulff B.B."/>
            <person name="Steuernagel B."/>
            <person name="Mayer K.F."/>
            <person name="Olsen O.A."/>
        </authorList>
    </citation>
    <scope>NUCLEOTIDE SEQUENCE [LARGE SCALE GENOMIC DNA]</scope>
    <source>
        <strain evidence="10">cv. AL8/78</strain>
    </source>
</reference>
<dbReference type="Pfam" id="PF00107">
    <property type="entry name" value="ADH_zinc_N"/>
    <property type="match status" value="1"/>
</dbReference>
<dbReference type="GO" id="GO:0051903">
    <property type="term" value="F:S-(hydroxymethyl)glutathione dehydrogenase [NAD(P)+] activity"/>
    <property type="evidence" value="ECO:0007669"/>
    <property type="project" value="TreeGrafter"/>
</dbReference>
<keyword evidence="10" id="KW-1185">Reference proteome</keyword>
<comment type="catalytic activity">
    <reaction evidence="6">
        <text>a primary alcohol + NAD(+) = an aldehyde + NADH + H(+)</text>
        <dbReference type="Rhea" id="RHEA:10736"/>
        <dbReference type="ChEBI" id="CHEBI:15378"/>
        <dbReference type="ChEBI" id="CHEBI:15734"/>
        <dbReference type="ChEBI" id="CHEBI:17478"/>
        <dbReference type="ChEBI" id="CHEBI:57540"/>
        <dbReference type="ChEBI" id="CHEBI:57945"/>
        <dbReference type="EC" id="1.1.1.1"/>
    </reaction>
</comment>
<evidence type="ECO:0000313" key="9">
    <source>
        <dbReference type="EnsemblPlants" id="AET6Gv20615600.26"/>
    </source>
</evidence>
<comment type="cofactor">
    <cofactor evidence="1">
        <name>Zn(2+)</name>
        <dbReference type="ChEBI" id="CHEBI:29105"/>
    </cofactor>
</comment>
<feature type="compositionally biased region" description="Basic and acidic residues" evidence="7">
    <location>
        <begin position="59"/>
        <end position="71"/>
    </location>
</feature>
<evidence type="ECO:0000259" key="8">
    <source>
        <dbReference type="Pfam" id="PF00107"/>
    </source>
</evidence>
<organism evidence="9 10">
    <name type="scientific">Aegilops tauschii subsp. strangulata</name>
    <name type="common">Goatgrass</name>
    <dbReference type="NCBI Taxonomy" id="200361"/>
    <lineage>
        <taxon>Eukaryota</taxon>
        <taxon>Viridiplantae</taxon>
        <taxon>Streptophyta</taxon>
        <taxon>Embryophyta</taxon>
        <taxon>Tracheophyta</taxon>
        <taxon>Spermatophyta</taxon>
        <taxon>Magnoliopsida</taxon>
        <taxon>Liliopsida</taxon>
        <taxon>Poales</taxon>
        <taxon>Poaceae</taxon>
        <taxon>BOP clade</taxon>
        <taxon>Pooideae</taxon>
        <taxon>Triticodae</taxon>
        <taxon>Triticeae</taxon>
        <taxon>Triticinae</taxon>
        <taxon>Aegilops</taxon>
    </lineage>
</organism>
<dbReference type="Gramene" id="AET6Gv20615600.26">
    <property type="protein sequence ID" value="AET6Gv20615600.26"/>
    <property type="gene ID" value="AET6Gv20615600"/>
</dbReference>
<evidence type="ECO:0000256" key="4">
    <source>
        <dbReference type="ARBA" id="ARBA00022833"/>
    </source>
</evidence>
<feature type="compositionally biased region" description="Basic residues" evidence="7">
    <location>
        <begin position="26"/>
        <end position="39"/>
    </location>
</feature>
<keyword evidence="3" id="KW-0479">Metal-binding</keyword>
<name>A0A453P5K1_AEGTS</name>
<dbReference type="AlphaFoldDB" id="A0A453P5K1"/>
<dbReference type="PANTHER" id="PTHR43880">
    <property type="entry name" value="ALCOHOL DEHYDROGENASE"/>
    <property type="match status" value="1"/>
</dbReference>
<evidence type="ECO:0000256" key="6">
    <source>
        <dbReference type="ARBA" id="ARBA00049243"/>
    </source>
</evidence>
<dbReference type="InterPro" id="IPR036291">
    <property type="entry name" value="NAD(P)-bd_dom_sf"/>
</dbReference>
<reference evidence="10" key="2">
    <citation type="journal article" date="2017" name="Nat. Plants">
        <title>The Aegilops tauschii genome reveals multiple impacts of transposons.</title>
        <authorList>
            <person name="Zhao G."/>
            <person name="Zou C."/>
            <person name="Li K."/>
            <person name="Wang K."/>
            <person name="Li T."/>
            <person name="Gao L."/>
            <person name="Zhang X."/>
            <person name="Wang H."/>
            <person name="Yang Z."/>
            <person name="Liu X."/>
            <person name="Jiang W."/>
            <person name="Mao L."/>
            <person name="Kong X."/>
            <person name="Jiao Y."/>
            <person name="Jia J."/>
        </authorList>
    </citation>
    <scope>NUCLEOTIDE SEQUENCE [LARGE SCALE GENOMIC DNA]</scope>
    <source>
        <strain evidence="10">cv. AL8/78</strain>
    </source>
</reference>